<accession>A0A426YFC7</accession>
<dbReference type="EMBL" id="AMZH03012755">
    <property type="protein sequence ID" value="RRT50462.1"/>
    <property type="molecule type" value="Genomic_DNA"/>
</dbReference>
<evidence type="ECO:0000313" key="2">
    <source>
        <dbReference type="EMBL" id="RRT50462.1"/>
    </source>
</evidence>
<organism evidence="2 3">
    <name type="scientific">Ensete ventricosum</name>
    <name type="common">Abyssinian banana</name>
    <name type="synonym">Musa ensete</name>
    <dbReference type="NCBI Taxonomy" id="4639"/>
    <lineage>
        <taxon>Eukaryota</taxon>
        <taxon>Viridiplantae</taxon>
        <taxon>Streptophyta</taxon>
        <taxon>Embryophyta</taxon>
        <taxon>Tracheophyta</taxon>
        <taxon>Spermatophyta</taxon>
        <taxon>Magnoliopsida</taxon>
        <taxon>Liliopsida</taxon>
        <taxon>Zingiberales</taxon>
        <taxon>Musaceae</taxon>
        <taxon>Ensete</taxon>
    </lineage>
</organism>
<proteinExistence type="predicted"/>
<dbReference type="AlphaFoldDB" id="A0A426YFC7"/>
<feature type="region of interest" description="Disordered" evidence="1">
    <location>
        <begin position="15"/>
        <end position="53"/>
    </location>
</feature>
<sequence length="75" mass="7736">MLARCEEIDHLFMESSSKGLNPPLSPMGVGPRVVSSNPSWGPHGASPSLESPIPRCPAEAPLGRADDETVVVGGG</sequence>
<protein>
    <submittedName>
        <fullName evidence="2">Uncharacterized protein</fullName>
    </submittedName>
</protein>
<gene>
    <name evidence="2" type="ORF">B296_00004169</name>
</gene>
<reference evidence="2 3" key="1">
    <citation type="journal article" date="2014" name="Agronomy (Basel)">
        <title>A Draft Genome Sequence for Ensete ventricosum, the Drought-Tolerant Tree Against Hunger.</title>
        <authorList>
            <person name="Harrison J."/>
            <person name="Moore K.A."/>
            <person name="Paszkiewicz K."/>
            <person name="Jones T."/>
            <person name="Grant M."/>
            <person name="Ambacheew D."/>
            <person name="Muzemil S."/>
            <person name="Studholme D.J."/>
        </authorList>
    </citation>
    <scope>NUCLEOTIDE SEQUENCE [LARGE SCALE GENOMIC DNA]</scope>
</reference>
<comment type="caution">
    <text evidence="2">The sequence shown here is derived from an EMBL/GenBank/DDBJ whole genome shotgun (WGS) entry which is preliminary data.</text>
</comment>
<evidence type="ECO:0000256" key="1">
    <source>
        <dbReference type="SAM" id="MobiDB-lite"/>
    </source>
</evidence>
<evidence type="ECO:0000313" key="3">
    <source>
        <dbReference type="Proteomes" id="UP000287651"/>
    </source>
</evidence>
<dbReference type="Proteomes" id="UP000287651">
    <property type="component" value="Unassembled WGS sequence"/>
</dbReference>
<name>A0A426YFC7_ENSVE</name>